<feature type="compositionally biased region" description="Polar residues" evidence="1">
    <location>
        <begin position="22"/>
        <end position="33"/>
    </location>
</feature>
<feature type="region of interest" description="Disordered" evidence="1">
    <location>
        <begin position="22"/>
        <end position="84"/>
    </location>
</feature>
<evidence type="ECO:0000313" key="2">
    <source>
        <dbReference type="EMBL" id="ROZ85430.1"/>
    </source>
</evidence>
<proteinExistence type="predicted"/>
<organism evidence="2 3">
    <name type="scientific">Pseudomonas neustonica</name>
    <dbReference type="NCBI Taxonomy" id="2487346"/>
    <lineage>
        <taxon>Bacteria</taxon>
        <taxon>Pseudomonadati</taxon>
        <taxon>Pseudomonadota</taxon>
        <taxon>Gammaproteobacteria</taxon>
        <taxon>Pseudomonadales</taxon>
        <taxon>Pseudomonadaceae</taxon>
        <taxon>Pseudomonas</taxon>
    </lineage>
</organism>
<dbReference type="Pfam" id="PF12118">
    <property type="entry name" value="SprA-related"/>
    <property type="match status" value="1"/>
</dbReference>
<dbReference type="Proteomes" id="UP000275199">
    <property type="component" value="Unassembled WGS sequence"/>
</dbReference>
<dbReference type="InterPro" id="IPR021973">
    <property type="entry name" value="SprA-related"/>
</dbReference>
<accession>A0ABX9XNA9</accession>
<reference evidence="2 3" key="1">
    <citation type="submission" date="2018-11" db="EMBL/GenBank/DDBJ databases">
        <authorList>
            <person name="Jang G.I."/>
            <person name="Hwang C.Y."/>
        </authorList>
    </citation>
    <scope>NUCLEOTIDE SEQUENCE [LARGE SCALE GENOMIC DNA]</scope>
    <source>
        <strain evidence="2 3">SSM26</strain>
    </source>
</reference>
<gene>
    <name evidence="2" type="ORF">EF096_08320</name>
</gene>
<keyword evidence="3" id="KW-1185">Reference proteome</keyword>
<evidence type="ECO:0000256" key="1">
    <source>
        <dbReference type="SAM" id="MobiDB-lite"/>
    </source>
</evidence>
<evidence type="ECO:0008006" key="4">
    <source>
        <dbReference type="Google" id="ProtNLM"/>
    </source>
</evidence>
<name>A0ABX9XNA9_9PSED</name>
<protein>
    <recommendedName>
        <fullName evidence="4">Catalase</fullName>
    </recommendedName>
</protein>
<sequence length="255" mass="26583">MMSIGAASTYGYSPPVVSSQFQAAAVSPTSIDNATRPDKASSDFPPVDQMSAGDAAGAKPPEEKAVSGSQDLEQQKRAQLADAEAELQRVTQEEISELAARDREVRSHEQAHMAAGGQYAGSVQYDYKRGPDGRLYAVGGEVGIDTSRVPGDPQATIDKMEQVRRAALAPAEPSGQDLAVAAQAAQVVAQARAELATKPAEDSERGDVSASEESDQESASGDDTVDEASASSRDLSLYRNIAANAADIGSVDLRA</sequence>
<evidence type="ECO:0000313" key="3">
    <source>
        <dbReference type="Proteomes" id="UP000275199"/>
    </source>
</evidence>
<dbReference type="EMBL" id="RKKU01000007">
    <property type="protein sequence ID" value="ROZ85430.1"/>
    <property type="molecule type" value="Genomic_DNA"/>
</dbReference>
<comment type="caution">
    <text evidence="2">The sequence shown here is derived from an EMBL/GenBank/DDBJ whole genome shotgun (WGS) entry which is preliminary data.</text>
</comment>
<dbReference type="RefSeq" id="WP_123889160.1">
    <property type="nucleotide sequence ID" value="NZ_RKKU01000007.1"/>
</dbReference>
<feature type="region of interest" description="Disordered" evidence="1">
    <location>
        <begin position="192"/>
        <end position="233"/>
    </location>
</feature>